<reference evidence="2 3" key="1">
    <citation type="journal article" date="2019" name="Int. J. Syst. Evol. Microbiol.">
        <title>The Global Catalogue of Microorganisms (GCM) 10K type strain sequencing project: providing services to taxonomists for standard genome sequencing and annotation.</title>
        <authorList>
            <consortium name="The Broad Institute Genomics Platform"/>
            <consortium name="The Broad Institute Genome Sequencing Center for Infectious Disease"/>
            <person name="Wu L."/>
            <person name="Ma J."/>
        </authorList>
    </citation>
    <scope>NUCLEOTIDE SEQUENCE [LARGE SCALE GENOMIC DNA]</scope>
    <source>
        <strain evidence="2 3">JCM 14718</strain>
    </source>
</reference>
<gene>
    <name evidence="2" type="ORF">GCM10009765_78600</name>
</gene>
<dbReference type="NCBIfam" id="NF033852">
    <property type="entry name" value="fulvocin_rel"/>
    <property type="match status" value="1"/>
</dbReference>
<name>A0ABN2J5K8_9ACTN</name>
<feature type="region of interest" description="Disordered" evidence="1">
    <location>
        <begin position="273"/>
        <end position="293"/>
    </location>
</feature>
<dbReference type="EMBL" id="BAAANY010000042">
    <property type="protein sequence ID" value="GAA1718450.1"/>
    <property type="molecule type" value="Genomic_DNA"/>
</dbReference>
<accession>A0ABN2J5K8</accession>
<sequence length="355" mass="38166">MNTAENRWILAFDASCGTCREISQTVEAACGGRLEVLPLGRTDVVEWRKAVFGADAAWAPTLISVGQKVRAWTGARMSAPLARRLGPRSTVRVLSALGQLKQNGAAPCQHTAAGPALSRGSLLRLGAGIGIASTVILLGRTPAFAQRVSFGEASRWVATNAGDLPRTYDEIVAHSQIYRKAIYRALGAADRAGLWTEQLTRYRTAHHTELSVAQKALLDQALATFTDASIFEDDAMSRPEVLQKLKSLEGSARSLFGDRLAFAIFASLGPGASTARPGTGGQQSAVQLPGTENVAEPPECDTLCECSVEDDWCTHPARYCRLLDCAHCKDIKCTCFQGCGFAYQYQCDGYCNQTT</sequence>
<comment type="caution">
    <text evidence="2">The sequence shown here is derived from an EMBL/GenBank/DDBJ whole genome shotgun (WGS) entry which is preliminary data.</text>
</comment>
<evidence type="ECO:0000313" key="2">
    <source>
        <dbReference type="EMBL" id="GAA1718450.1"/>
    </source>
</evidence>
<evidence type="ECO:0000313" key="3">
    <source>
        <dbReference type="Proteomes" id="UP001500618"/>
    </source>
</evidence>
<organism evidence="2 3">
    <name type="scientific">Fodinicola feengrottensis</name>
    <dbReference type="NCBI Taxonomy" id="435914"/>
    <lineage>
        <taxon>Bacteria</taxon>
        <taxon>Bacillati</taxon>
        <taxon>Actinomycetota</taxon>
        <taxon>Actinomycetes</taxon>
        <taxon>Mycobacteriales</taxon>
        <taxon>Fodinicola</taxon>
    </lineage>
</organism>
<dbReference type="RefSeq" id="WP_163568311.1">
    <property type="nucleotide sequence ID" value="NZ_BAAANY010000042.1"/>
</dbReference>
<evidence type="ECO:0000256" key="1">
    <source>
        <dbReference type="SAM" id="MobiDB-lite"/>
    </source>
</evidence>
<dbReference type="Proteomes" id="UP001500618">
    <property type="component" value="Unassembled WGS sequence"/>
</dbReference>
<protein>
    <submittedName>
        <fullName evidence="2">Uncharacterized protein</fullName>
    </submittedName>
</protein>
<keyword evidence="3" id="KW-1185">Reference proteome</keyword>
<proteinExistence type="predicted"/>